<dbReference type="AlphaFoldDB" id="A0A3M0A9V8"/>
<dbReference type="RefSeq" id="WP_121876238.1">
    <property type="nucleotide sequence ID" value="NZ_REFJ01000002.1"/>
</dbReference>
<proteinExistence type="predicted"/>
<sequence>MSSLHLLYSSASASLAEAAAGEKDTIVLMSQAVLLASGYTPGCQLLAHEGACKARMLSPHCELIDTNGLVQLSADHKRVITWP</sequence>
<dbReference type="EMBL" id="REFJ01000002">
    <property type="protein sequence ID" value="RMA81074.1"/>
    <property type="molecule type" value="Genomic_DNA"/>
</dbReference>
<dbReference type="InterPro" id="IPR027396">
    <property type="entry name" value="DsrEFH-like"/>
</dbReference>
<reference evidence="1 2" key="1">
    <citation type="submission" date="2018-10" db="EMBL/GenBank/DDBJ databases">
        <title>Genomic Encyclopedia of Type Strains, Phase IV (KMG-IV): sequencing the most valuable type-strain genomes for metagenomic binning, comparative biology and taxonomic classification.</title>
        <authorList>
            <person name="Goeker M."/>
        </authorList>
    </citation>
    <scope>NUCLEOTIDE SEQUENCE [LARGE SCALE GENOMIC DNA]</scope>
    <source>
        <strain evidence="1 2">DSM 25080</strain>
    </source>
</reference>
<protein>
    <submittedName>
        <fullName evidence="1">Uncharacterized protein</fullName>
    </submittedName>
</protein>
<gene>
    <name evidence="1" type="ORF">DFR27_0866</name>
</gene>
<accession>A0A3M0A9V8</accession>
<name>A0A3M0A9V8_9GAMM</name>
<evidence type="ECO:0000313" key="1">
    <source>
        <dbReference type="EMBL" id="RMA81074.1"/>
    </source>
</evidence>
<dbReference type="Proteomes" id="UP000267187">
    <property type="component" value="Unassembled WGS sequence"/>
</dbReference>
<dbReference type="SUPFAM" id="SSF75169">
    <property type="entry name" value="DsrEFH-like"/>
    <property type="match status" value="1"/>
</dbReference>
<comment type="caution">
    <text evidence="1">The sequence shown here is derived from an EMBL/GenBank/DDBJ whole genome shotgun (WGS) entry which is preliminary data.</text>
</comment>
<keyword evidence="2" id="KW-1185">Reference proteome</keyword>
<evidence type="ECO:0000313" key="2">
    <source>
        <dbReference type="Proteomes" id="UP000267187"/>
    </source>
</evidence>
<organism evidence="1 2">
    <name type="scientific">Umboniibacter marinipuniceus</name>
    <dbReference type="NCBI Taxonomy" id="569599"/>
    <lineage>
        <taxon>Bacteria</taxon>
        <taxon>Pseudomonadati</taxon>
        <taxon>Pseudomonadota</taxon>
        <taxon>Gammaproteobacteria</taxon>
        <taxon>Cellvibrionales</taxon>
        <taxon>Cellvibrionaceae</taxon>
        <taxon>Umboniibacter</taxon>
    </lineage>
</organism>
<dbReference type="Gene3D" id="3.40.1260.10">
    <property type="entry name" value="DsrEFH-like"/>
    <property type="match status" value="1"/>
</dbReference>